<keyword evidence="1" id="KW-0472">Membrane</keyword>
<evidence type="ECO:0000313" key="3">
    <source>
        <dbReference type="Proteomes" id="UP000184300"/>
    </source>
</evidence>
<gene>
    <name evidence="2" type="ORF">ASPGLDRAFT_264092</name>
</gene>
<reference evidence="3" key="1">
    <citation type="journal article" date="2017" name="Genome Biol.">
        <title>Comparative genomics reveals high biological diversity and specific adaptations in the industrially and medically important fungal genus Aspergillus.</title>
        <authorList>
            <person name="de Vries R.P."/>
            <person name="Riley R."/>
            <person name="Wiebenga A."/>
            <person name="Aguilar-Osorio G."/>
            <person name="Amillis S."/>
            <person name="Uchima C.A."/>
            <person name="Anderluh G."/>
            <person name="Asadollahi M."/>
            <person name="Askin M."/>
            <person name="Barry K."/>
            <person name="Battaglia E."/>
            <person name="Bayram O."/>
            <person name="Benocci T."/>
            <person name="Braus-Stromeyer S.A."/>
            <person name="Caldana C."/>
            <person name="Canovas D."/>
            <person name="Cerqueira G.C."/>
            <person name="Chen F."/>
            <person name="Chen W."/>
            <person name="Choi C."/>
            <person name="Clum A."/>
            <person name="Dos Santos R.A."/>
            <person name="Damasio A.R."/>
            <person name="Diallinas G."/>
            <person name="Emri T."/>
            <person name="Fekete E."/>
            <person name="Flipphi M."/>
            <person name="Freyberg S."/>
            <person name="Gallo A."/>
            <person name="Gournas C."/>
            <person name="Habgood R."/>
            <person name="Hainaut M."/>
            <person name="Harispe M.L."/>
            <person name="Henrissat B."/>
            <person name="Hilden K.S."/>
            <person name="Hope R."/>
            <person name="Hossain A."/>
            <person name="Karabika E."/>
            <person name="Karaffa L."/>
            <person name="Karanyi Z."/>
            <person name="Krasevec N."/>
            <person name="Kuo A."/>
            <person name="Kusch H."/>
            <person name="LaButti K."/>
            <person name="Lagendijk E.L."/>
            <person name="Lapidus A."/>
            <person name="Levasseur A."/>
            <person name="Lindquist E."/>
            <person name="Lipzen A."/>
            <person name="Logrieco A.F."/>
            <person name="MacCabe A."/>
            <person name="Maekelae M.R."/>
            <person name="Malavazi I."/>
            <person name="Melin P."/>
            <person name="Meyer V."/>
            <person name="Mielnichuk N."/>
            <person name="Miskei M."/>
            <person name="Molnar A.P."/>
            <person name="Mule G."/>
            <person name="Ngan C.Y."/>
            <person name="Orejas M."/>
            <person name="Orosz E."/>
            <person name="Ouedraogo J.P."/>
            <person name="Overkamp K.M."/>
            <person name="Park H.-S."/>
            <person name="Perrone G."/>
            <person name="Piumi F."/>
            <person name="Punt P.J."/>
            <person name="Ram A.F."/>
            <person name="Ramon A."/>
            <person name="Rauscher S."/>
            <person name="Record E."/>
            <person name="Riano-Pachon D.M."/>
            <person name="Robert V."/>
            <person name="Roehrig J."/>
            <person name="Ruller R."/>
            <person name="Salamov A."/>
            <person name="Salih N.S."/>
            <person name="Samson R.A."/>
            <person name="Sandor E."/>
            <person name="Sanguinetti M."/>
            <person name="Schuetze T."/>
            <person name="Sepcic K."/>
            <person name="Shelest E."/>
            <person name="Sherlock G."/>
            <person name="Sophianopoulou V."/>
            <person name="Squina F.M."/>
            <person name="Sun H."/>
            <person name="Susca A."/>
            <person name="Todd R.B."/>
            <person name="Tsang A."/>
            <person name="Unkles S.E."/>
            <person name="van de Wiele N."/>
            <person name="van Rossen-Uffink D."/>
            <person name="Oliveira J.V."/>
            <person name="Vesth T.C."/>
            <person name="Visser J."/>
            <person name="Yu J.-H."/>
            <person name="Zhou M."/>
            <person name="Andersen M.R."/>
            <person name="Archer D.B."/>
            <person name="Baker S.E."/>
            <person name="Benoit I."/>
            <person name="Brakhage A.A."/>
            <person name="Braus G.H."/>
            <person name="Fischer R."/>
            <person name="Frisvad J.C."/>
            <person name="Goldman G.H."/>
            <person name="Houbraken J."/>
            <person name="Oakley B."/>
            <person name="Pocsi I."/>
            <person name="Scazzocchio C."/>
            <person name="Seiboth B."/>
            <person name="vanKuyk P.A."/>
            <person name="Wortman J."/>
            <person name="Dyer P.S."/>
            <person name="Grigoriev I.V."/>
        </authorList>
    </citation>
    <scope>NUCLEOTIDE SEQUENCE [LARGE SCALE GENOMIC DNA]</scope>
    <source>
        <strain evidence="3">CBS 516.65</strain>
    </source>
</reference>
<protein>
    <submittedName>
        <fullName evidence="2">Uncharacterized protein</fullName>
    </submittedName>
</protein>
<dbReference type="RefSeq" id="XP_022406229.1">
    <property type="nucleotide sequence ID" value="XM_022543557.1"/>
</dbReference>
<organism evidence="2 3">
    <name type="scientific">Aspergillus glaucus CBS 516.65</name>
    <dbReference type="NCBI Taxonomy" id="1160497"/>
    <lineage>
        <taxon>Eukaryota</taxon>
        <taxon>Fungi</taxon>
        <taxon>Dikarya</taxon>
        <taxon>Ascomycota</taxon>
        <taxon>Pezizomycotina</taxon>
        <taxon>Eurotiomycetes</taxon>
        <taxon>Eurotiomycetidae</taxon>
        <taxon>Eurotiales</taxon>
        <taxon>Aspergillaceae</taxon>
        <taxon>Aspergillus</taxon>
        <taxon>Aspergillus subgen. Aspergillus</taxon>
    </lineage>
</organism>
<name>A0A1L9W0F7_ASPGL</name>
<evidence type="ECO:0000256" key="1">
    <source>
        <dbReference type="SAM" id="Phobius"/>
    </source>
</evidence>
<feature type="transmembrane region" description="Helical" evidence="1">
    <location>
        <begin position="12"/>
        <end position="33"/>
    </location>
</feature>
<dbReference type="AlphaFoldDB" id="A0A1L9W0F7"/>
<dbReference type="VEuPathDB" id="FungiDB:ASPGLDRAFT_264092"/>
<keyword evidence="1" id="KW-1133">Transmembrane helix</keyword>
<keyword evidence="1" id="KW-0812">Transmembrane</keyword>
<proteinExistence type="predicted"/>
<dbReference type="EMBL" id="KV878888">
    <property type="protein sequence ID" value="OJJ89567.1"/>
    <property type="molecule type" value="Genomic_DNA"/>
</dbReference>
<accession>A0A1L9W0F7</accession>
<evidence type="ECO:0000313" key="2">
    <source>
        <dbReference type="EMBL" id="OJJ89567.1"/>
    </source>
</evidence>
<keyword evidence="3" id="KW-1185">Reference proteome</keyword>
<dbReference type="GeneID" id="34459818"/>
<sequence>MVLWIRNGELEDSYAFLLVHLIILVWRELHLILDFHLVAGYMISPTCFSVCFSSLFTFYCLSSIVDNWPGVVYSEAYTIQLCLYKKEKRKKLSSIGVDHAIMQSGQWLSFSVSVC</sequence>
<dbReference type="Proteomes" id="UP000184300">
    <property type="component" value="Unassembled WGS sequence"/>
</dbReference>
<feature type="transmembrane region" description="Helical" evidence="1">
    <location>
        <begin position="39"/>
        <end position="61"/>
    </location>
</feature>